<keyword evidence="9" id="KW-1185">Reference proteome</keyword>
<dbReference type="Proteomes" id="UP001596220">
    <property type="component" value="Unassembled WGS sequence"/>
</dbReference>
<feature type="transmembrane region" description="Helical" evidence="6">
    <location>
        <begin position="83"/>
        <end position="104"/>
    </location>
</feature>
<dbReference type="EMBL" id="JBHSQO010000055">
    <property type="protein sequence ID" value="MFC6094133.1"/>
    <property type="molecule type" value="Genomic_DNA"/>
</dbReference>
<evidence type="ECO:0000259" key="7">
    <source>
        <dbReference type="Pfam" id="PF05231"/>
    </source>
</evidence>
<evidence type="ECO:0000256" key="1">
    <source>
        <dbReference type="ARBA" id="ARBA00004651"/>
    </source>
</evidence>
<organism evidence="8 9">
    <name type="scientific">Saccharothrix lopnurensis</name>
    <dbReference type="NCBI Taxonomy" id="1670621"/>
    <lineage>
        <taxon>Bacteria</taxon>
        <taxon>Bacillati</taxon>
        <taxon>Actinomycetota</taxon>
        <taxon>Actinomycetes</taxon>
        <taxon>Pseudonocardiales</taxon>
        <taxon>Pseudonocardiaceae</taxon>
        <taxon>Saccharothrix</taxon>
    </lineage>
</organism>
<feature type="transmembrane region" description="Helical" evidence="6">
    <location>
        <begin position="187"/>
        <end position="205"/>
    </location>
</feature>
<sequence>MQLLPSLRPWGPYAARLLLVVACYYLGARLGLLQALVNDQVTPLWPPTGVALLALLLGGLRMWPGIAVAAFAVNASLGDLGTAALICVGNTLGPVVGFLLLRRAGFRLEVDRTRDALSLVLLGAFAGMLVSATVGSGALLVTGVVDGAGFWSTWSVWWTGDVLGVLVFVPLAQAARSLRRCRPTSRRWAEAVALLSSTAAVMAMATVVDIRLMYLVFPFLIWAAFRFQHMGTAPCALIAAVLAARAATWATGPFEGLELVVRMVTLQAFNGTAVTTALLLSAVIAERNAARSAIERTVAQLSEVVSQYRPLLSRDLLPPRPPEAR</sequence>
<proteinExistence type="predicted"/>
<keyword evidence="3 6" id="KW-0812">Transmembrane</keyword>
<reference evidence="9" key="1">
    <citation type="journal article" date="2019" name="Int. J. Syst. Evol. Microbiol.">
        <title>The Global Catalogue of Microorganisms (GCM) 10K type strain sequencing project: providing services to taxonomists for standard genome sequencing and annotation.</title>
        <authorList>
            <consortium name="The Broad Institute Genomics Platform"/>
            <consortium name="The Broad Institute Genome Sequencing Center for Infectious Disease"/>
            <person name="Wu L."/>
            <person name="Ma J."/>
        </authorList>
    </citation>
    <scope>NUCLEOTIDE SEQUENCE [LARGE SCALE GENOMIC DNA]</scope>
    <source>
        <strain evidence="9">CGMCC 4.7246</strain>
    </source>
</reference>
<evidence type="ECO:0000256" key="3">
    <source>
        <dbReference type="ARBA" id="ARBA00022692"/>
    </source>
</evidence>
<evidence type="ECO:0000256" key="6">
    <source>
        <dbReference type="SAM" id="Phobius"/>
    </source>
</evidence>
<evidence type="ECO:0000313" key="9">
    <source>
        <dbReference type="Proteomes" id="UP001596220"/>
    </source>
</evidence>
<evidence type="ECO:0000256" key="5">
    <source>
        <dbReference type="ARBA" id="ARBA00023136"/>
    </source>
</evidence>
<evidence type="ECO:0000313" key="8">
    <source>
        <dbReference type="EMBL" id="MFC6094133.1"/>
    </source>
</evidence>
<evidence type="ECO:0000256" key="4">
    <source>
        <dbReference type="ARBA" id="ARBA00022989"/>
    </source>
</evidence>
<accession>A0ABW1PF56</accession>
<feature type="domain" description="MASE1" evidence="7">
    <location>
        <begin position="17"/>
        <end position="287"/>
    </location>
</feature>
<gene>
    <name evidence="8" type="ORF">ACFP3R_33100</name>
</gene>
<evidence type="ECO:0000256" key="2">
    <source>
        <dbReference type="ARBA" id="ARBA00022475"/>
    </source>
</evidence>
<keyword evidence="4 6" id="KW-1133">Transmembrane helix</keyword>
<comment type="subcellular location">
    <subcellularLocation>
        <location evidence="1">Cell membrane</location>
        <topology evidence="1">Multi-pass membrane protein</topology>
    </subcellularLocation>
</comment>
<feature type="transmembrane region" description="Helical" evidence="6">
    <location>
        <begin position="44"/>
        <end position="63"/>
    </location>
</feature>
<name>A0ABW1PF56_9PSEU</name>
<dbReference type="Pfam" id="PF05231">
    <property type="entry name" value="MASE1"/>
    <property type="match status" value="1"/>
</dbReference>
<protein>
    <submittedName>
        <fullName evidence="8">MASE1 domain-containing protein</fullName>
    </submittedName>
</protein>
<dbReference type="InterPro" id="IPR007895">
    <property type="entry name" value="MASE1"/>
</dbReference>
<feature type="transmembrane region" description="Helical" evidence="6">
    <location>
        <begin position="116"/>
        <end position="144"/>
    </location>
</feature>
<feature type="transmembrane region" description="Helical" evidence="6">
    <location>
        <begin position="264"/>
        <end position="285"/>
    </location>
</feature>
<feature type="transmembrane region" description="Helical" evidence="6">
    <location>
        <begin position="13"/>
        <end position="32"/>
    </location>
</feature>
<feature type="transmembrane region" description="Helical" evidence="6">
    <location>
        <begin position="156"/>
        <end position="175"/>
    </location>
</feature>
<keyword evidence="2" id="KW-1003">Cell membrane</keyword>
<dbReference type="RefSeq" id="WP_380642078.1">
    <property type="nucleotide sequence ID" value="NZ_JBHSQO010000055.1"/>
</dbReference>
<comment type="caution">
    <text evidence="8">The sequence shown here is derived from an EMBL/GenBank/DDBJ whole genome shotgun (WGS) entry which is preliminary data.</text>
</comment>
<keyword evidence="5 6" id="KW-0472">Membrane</keyword>